<dbReference type="Proteomes" id="UP000283087">
    <property type="component" value="Unassembled WGS sequence"/>
</dbReference>
<dbReference type="PANTHER" id="PTHR33987:SF1">
    <property type="entry name" value="CALCINEURIN-LIKE METALLO-PHOSPHOESTERASE SUPERFAMILY PROTEIN"/>
    <property type="match status" value="1"/>
</dbReference>
<dbReference type="PANTHER" id="PTHR33987">
    <property type="entry name" value="CALCINEURIN-LIKE METALLO-PHOSPHOESTERASE SUPERFAMILY PROTEIN"/>
    <property type="match status" value="1"/>
</dbReference>
<dbReference type="RefSeq" id="WP_126159042.1">
    <property type="nucleotide sequence ID" value="NZ_RQXW01000011.1"/>
</dbReference>
<evidence type="ECO:0008006" key="3">
    <source>
        <dbReference type="Google" id="ProtNLM"/>
    </source>
</evidence>
<organism evidence="1 2">
    <name type="scientific">Amphritea opalescens</name>
    <dbReference type="NCBI Taxonomy" id="2490544"/>
    <lineage>
        <taxon>Bacteria</taxon>
        <taxon>Pseudomonadati</taxon>
        <taxon>Pseudomonadota</taxon>
        <taxon>Gammaproteobacteria</taxon>
        <taxon>Oceanospirillales</taxon>
        <taxon>Oceanospirillaceae</taxon>
        <taxon>Amphritea</taxon>
    </lineage>
</organism>
<protein>
    <recommendedName>
        <fullName evidence="3">PhoD-like phosphatase metallophosphatase domain-containing protein</fullName>
    </recommendedName>
</protein>
<proteinExistence type="predicted"/>
<dbReference type="InterPro" id="IPR029052">
    <property type="entry name" value="Metallo-depent_PP-like"/>
</dbReference>
<comment type="caution">
    <text evidence="1">The sequence shown here is derived from an EMBL/GenBank/DDBJ whole genome shotgun (WGS) entry which is preliminary data.</text>
</comment>
<evidence type="ECO:0000313" key="2">
    <source>
        <dbReference type="Proteomes" id="UP000283087"/>
    </source>
</evidence>
<dbReference type="OrthoDB" id="5841699at2"/>
<keyword evidence="2" id="KW-1185">Reference proteome</keyword>
<sequence>MSDDIITSTGQWSLVVLRTTQQSVKIWAGTLFSTLTMPEQARIELIAPDNSVTVHPIVKADWHRPFSSIRKRFYITAEFSDLQPNTHYKVRFLRRIEAVSGVREASWQELRSAQFNTLPTQLPLPDQKPFTIGFGSCFYNHRDGGQAAGSYKALYDRGDEAVKPDITFLTGDQVYLDIGFDSLSFISSEIRQRVADDYALHWQALGSILNRGATWMLPDDHEYWNDYPFHDSLIPTLLALKIKKVRETWAKASLDGVQRVQQSPKVDIFNLGTDLSFCLADLRSFRDDDGFMPAREFKQLTDWAESLQSPGVLVLPQPLIVEKNPTERNLLSFKNQYQALLQALGSSGHDIVLLSGDVHFGRIATATLGPQGGRLIEVISSPLSNLTGLNGIATAKPSFKPTHFPDPSVLSVPGWSAEPVHYNKSFAVSTKEGRLFSAYPKSRTREHFMTASFHQLDSGAVRLNVNAWRVRERDNNNLPVRDFDTYEVELT</sequence>
<dbReference type="Gene3D" id="3.60.21.70">
    <property type="entry name" value="PhoD-like phosphatase"/>
    <property type="match status" value="1"/>
</dbReference>
<dbReference type="AlphaFoldDB" id="A0A430KP92"/>
<dbReference type="InterPro" id="IPR038607">
    <property type="entry name" value="PhoD-like_sf"/>
</dbReference>
<name>A0A430KP92_9GAMM</name>
<dbReference type="EMBL" id="RQXW01000011">
    <property type="protein sequence ID" value="RTE65285.1"/>
    <property type="molecule type" value="Genomic_DNA"/>
</dbReference>
<gene>
    <name evidence="1" type="ORF">EH243_12660</name>
</gene>
<evidence type="ECO:0000313" key="1">
    <source>
        <dbReference type="EMBL" id="RTE65285.1"/>
    </source>
</evidence>
<reference evidence="1 2" key="1">
    <citation type="submission" date="2018-11" db="EMBL/GenBank/DDBJ databases">
        <title>The draft genome sequence of Amphritea opalescens ANRC-JH13T.</title>
        <authorList>
            <person name="Fang Z."/>
            <person name="Zhang Y."/>
            <person name="Han X."/>
        </authorList>
    </citation>
    <scope>NUCLEOTIDE SEQUENCE [LARGE SCALE GENOMIC DNA]</scope>
    <source>
        <strain evidence="1 2">ANRC-JH13</strain>
    </source>
</reference>
<accession>A0A430KP92</accession>
<dbReference type="SUPFAM" id="SSF56300">
    <property type="entry name" value="Metallo-dependent phosphatases"/>
    <property type="match status" value="1"/>
</dbReference>